<keyword evidence="3" id="KW-0249">Electron transport</keyword>
<dbReference type="Proteomes" id="UP000025171">
    <property type="component" value="Unassembled WGS sequence"/>
</dbReference>
<sequence length="65" mass="7112">MKIKAKIESCAGHARCAAVAPELFELNDEGYLETPEINVAAGREVLAKRAVRACPERILSIDEDE</sequence>
<comment type="caution">
    <text evidence="6">The sequence shown here is derived from an EMBL/GenBank/DDBJ whole genome shotgun (WGS) entry which is preliminary data.</text>
</comment>
<dbReference type="Pfam" id="PF13459">
    <property type="entry name" value="Fer4_15"/>
    <property type="match status" value="1"/>
</dbReference>
<dbReference type="PATRIC" id="fig|1280950.3.peg.1018"/>
<evidence type="ECO:0000256" key="1">
    <source>
        <dbReference type="ARBA" id="ARBA00022448"/>
    </source>
</evidence>
<gene>
    <name evidence="6" type="ORF">HJO_05055</name>
</gene>
<dbReference type="Gene3D" id="3.30.70.20">
    <property type="match status" value="1"/>
</dbReference>
<evidence type="ECO:0000256" key="5">
    <source>
        <dbReference type="ARBA" id="ARBA00023014"/>
    </source>
</evidence>
<dbReference type="EMBL" id="ARYK01000002">
    <property type="protein sequence ID" value="KCZ93196.1"/>
    <property type="molecule type" value="Genomic_DNA"/>
</dbReference>
<dbReference type="STRING" id="1280950.HJO_05055"/>
<evidence type="ECO:0000256" key="4">
    <source>
        <dbReference type="ARBA" id="ARBA00023004"/>
    </source>
</evidence>
<evidence type="ECO:0000256" key="3">
    <source>
        <dbReference type="ARBA" id="ARBA00022982"/>
    </source>
</evidence>
<evidence type="ECO:0000313" key="7">
    <source>
        <dbReference type="Proteomes" id="UP000025171"/>
    </source>
</evidence>
<organism evidence="6 7">
    <name type="scientific">Hyphomonas johnsonii MHS-2</name>
    <dbReference type="NCBI Taxonomy" id="1280950"/>
    <lineage>
        <taxon>Bacteria</taxon>
        <taxon>Pseudomonadati</taxon>
        <taxon>Pseudomonadota</taxon>
        <taxon>Alphaproteobacteria</taxon>
        <taxon>Hyphomonadales</taxon>
        <taxon>Hyphomonadaceae</taxon>
        <taxon>Hyphomonas</taxon>
    </lineage>
</organism>
<evidence type="ECO:0000313" key="6">
    <source>
        <dbReference type="EMBL" id="KCZ93196.1"/>
    </source>
</evidence>
<reference evidence="6 7" key="1">
    <citation type="journal article" date="2014" name="Antonie Van Leeuwenhoek">
        <title>Hyphomonas beringensis sp. nov. and Hyphomonas chukchiensis sp. nov., isolated from surface seawater of the Bering Sea and Chukchi Sea.</title>
        <authorList>
            <person name="Li C."/>
            <person name="Lai Q."/>
            <person name="Li G."/>
            <person name="Dong C."/>
            <person name="Wang J."/>
            <person name="Liao Y."/>
            <person name="Shao Z."/>
        </authorList>
    </citation>
    <scope>NUCLEOTIDE SEQUENCE [LARGE SCALE GENOMIC DNA]</scope>
    <source>
        <strain evidence="6 7">MHS-2</strain>
    </source>
</reference>
<dbReference type="eggNOG" id="COG1141">
    <property type="taxonomic scope" value="Bacteria"/>
</dbReference>
<dbReference type="GO" id="GO:0051536">
    <property type="term" value="F:iron-sulfur cluster binding"/>
    <property type="evidence" value="ECO:0007669"/>
    <property type="project" value="UniProtKB-KW"/>
</dbReference>
<dbReference type="PANTHER" id="PTHR36923">
    <property type="entry name" value="FERREDOXIN"/>
    <property type="match status" value="1"/>
</dbReference>
<name>A0A059FRQ6_9PROT</name>
<accession>A0A059FRQ6</accession>
<keyword evidence="1" id="KW-0813">Transport</keyword>
<dbReference type="RefSeq" id="WP_035614663.1">
    <property type="nucleotide sequence ID" value="NZ_ARYK01000002.1"/>
</dbReference>
<dbReference type="GO" id="GO:0046872">
    <property type="term" value="F:metal ion binding"/>
    <property type="evidence" value="ECO:0007669"/>
    <property type="project" value="UniProtKB-KW"/>
</dbReference>
<dbReference type="InterPro" id="IPR051269">
    <property type="entry name" value="Fe-S_cluster_ET"/>
</dbReference>
<proteinExistence type="predicted"/>
<keyword evidence="4" id="KW-0408">Iron</keyword>
<dbReference type="SUPFAM" id="SSF54862">
    <property type="entry name" value="4Fe-4S ferredoxins"/>
    <property type="match status" value="1"/>
</dbReference>
<evidence type="ECO:0008006" key="8">
    <source>
        <dbReference type="Google" id="ProtNLM"/>
    </source>
</evidence>
<dbReference type="OrthoDB" id="164224at2"/>
<dbReference type="AlphaFoldDB" id="A0A059FRQ6"/>
<keyword evidence="7" id="KW-1185">Reference proteome</keyword>
<evidence type="ECO:0000256" key="2">
    <source>
        <dbReference type="ARBA" id="ARBA00022723"/>
    </source>
</evidence>
<protein>
    <recommendedName>
        <fullName evidence="8">Ferredoxin</fullName>
    </recommendedName>
</protein>
<dbReference type="PANTHER" id="PTHR36923:SF3">
    <property type="entry name" value="FERREDOXIN"/>
    <property type="match status" value="1"/>
</dbReference>
<keyword evidence="5" id="KW-0411">Iron-sulfur</keyword>
<keyword evidence="2" id="KW-0479">Metal-binding</keyword>